<evidence type="ECO:0000256" key="7">
    <source>
        <dbReference type="ARBA" id="ARBA00022801"/>
    </source>
</evidence>
<keyword evidence="7" id="KW-0378">Hydrolase</keyword>
<keyword evidence="15" id="KW-1185">Reference proteome</keyword>
<comment type="caution">
    <text evidence="14">The sequence shown here is derived from an EMBL/GenBank/DDBJ whole genome shotgun (WGS) entry which is preliminary data.</text>
</comment>
<dbReference type="OrthoDB" id="9781963at2"/>
<evidence type="ECO:0000313" key="14">
    <source>
        <dbReference type="EMBL" id="CCM64139.1"/>
    </source>
</evidence>
<dbReference type="GO" id="GO:0006508">
    <property type="term" value="P:proteolysis"/>
    <property type="evidence" value="ECO:0007669"/>
    <property type="project" value="UniProtKB-KW"/>
</dbReference>
<comment type="similarity">
    <text evidence="3">Belongs to the peptidase M50B family.</text>
</comment>
<dbReference type="PANTHER" id="PTHR39188:SF3">
    <property type="entry name" value="STAGE IV SPORULATION PROTEIN FB"/>
    <property type="match status" value="1"/>
</dbReference>
<accession>R4YZQ7</accession>
<dbReference type="STRING" id="1229780.BN381_330124"/>
<feature type="transmembrane region" description="Helical" evidence="12">
    <location>
        <begin position="135"/>
        <end position="160"/>
    </location>
</feature>
<keyword evidence="9 12" id="KW-1133">Transmembrane helix</keyword>
<feature type="transmembrane region" description="Helical" evidence="12">
    <location>
        <begin position="211"/>
        <end position="229"/>
    </location>
</feature>
<keyword evidence="11 12" id="KW-0472">Membrane</keyword>
<feature type="domain" description="Peptidase M50" evidence="13">
    <location>
        <begin position="54"/>
        <end position="125"/>
    </location>
</feature>
<evidence type="ECO:0000256" key="9">
    <source>
        <dbReference type="ARBA" id="ARBA00022989"/>
    </source>
</evidence>
<dbReference type="GO" id="GO:0016020">
    <property type="term" value="C:membrane"/>
    <property type="evidence" value="ECO:0007669"/>
    <property type="project" value="UniProtKB-SubCell"/>
</dbReference>
<evidence type="ECO:0000256" key="2">
    <source>
        <dbReference type="ARBA" id="ARBA00004141"/>
    </source>
</evidence>
<dbReference type="HOGENOM" id="CLU_037123_1_0_11"/>
<evidence type="ECO:0000256" key="4">
    <source>
        <dbReference type="ARBA" id="ARBA00022670"/>
    </source>
</evidence>
<comment type="subcellular location">
    <subcellularLocation>
        <location evidence="2">Membrane</location>
        <topology evidence="2">Multi-pass membrane protein</topology>
    </subcellularLocation>
</comment>
<proteinExistence type="inferred from homology"/>
<reference evidence="14 15" key="1">
    <citation type="journal article" date="2013" name="ISME J.">
        <title>Metabolic model for the filamentous 'Candidatus Microthrix parvicella' based on genomic and metagenomic analyses.</title>
        <authorList>
            <person name="Jon McIlroy S."/>
            <person name="Kristiansen R."/>
            <person name="Albertsen M."/>
            <person name="Michael Karst S."/>
            <person name="Rossetti S."/>
            <person name="Lund Nielsen J."/>
            <person name="Tandoi V."/>
            <person name="James Seviour R."/>
            <person name="Nielsen P.H."/>
        </authorList>
    </citation>
    <scope>NUCLEOTIDE SEQUENCE [LARGE SCALE GENOMIC DNA]</scope>
    <source>
        <strain evidence="14 15">RN1</strain>
    </source>
</reference>
<feature type="transmembrane region" description="Helical" evidence="12">
    <location>
        <begin position="12"/>
        <end position="32"/>
    </location>
</feature>
<dbReference type="PANTHER" id="PTHR39188">
    <property type="entry name" value="MEMBRANE-ASSOCIATED ZINC METALLOPROTEASE M50B"/>
    <property type="match status" value="1"/>
</dbReference>
<dbReference type="Proteomes" id="UP000018291">
    <property type="component" value="Unassembled WGS sequence"/>
</dbReference>
<evidence type="ECO:0000256" key="6">
    <source>
        <dbReference type="ARBA" id="ARBA00022723"/>
    </source>
</evidence>
<dbReference type="eggNOG" id="COG1994">
    <property type="taxonomic scope" value="Bacteria"/>
</dbReference>
<sequence>MRATLRIGRLFGVPLYIQWSVLIVGGLIAWLTSNSLVSRAGVDTSTGISLGLSFVAGYLVSVLVHEVGHTVAARHFGIGVRRISLLFYGGAAELESSPPDPVSEFWVALAGPIASAACAVVAVVGHRYAIGAEAWLSAGILGALAWANVAMVVINLLPGFPLDGGRVVMALVWWGTGDRRLAHRVVSFSGLAMGVSLLATGALFLWWGRPLLGLSAWWALMIGWFLVMASNLRSTRVPVGCVSDRMGPIAPAQAAWAPSGWFLANVVEPNPAYEYFPLADENGQLVGMVSESQVRGAVATAPAATPVARVGWALGDLAYSTPDESLGDTEPRRSAAASQVTMVLLGGRPVGVVCDRTAPEPAGA</sequence>
<dbReference type="AlphaFoldDB" id="R4YZQ7"/>
<gene>
    <name evidence="14" type="ORF">BN381_330124</name>
</gene>
<keyword evidence="5 12" id="KW-0812">Transmembrane</keyword>
<keyword evidence="10" id="KW-0482">Metalloprotease</keyword>
<evidence type="ECO:0000256" key="1">
    <source>
        <dbReference type="ARBA" id="ARBA00001947"/>
    </source>
</evidence>
<evidence type="ECO:0000256" key="10">
    <source>
        <dbReference type="ARBA" id="ARBA00023049"/>
    </source>
</evidence>
<keyword evidence="4" id="KW-0645">Protease</keyword>
<dbReference type="RefSeq" id="WP_012227755.1">
    <property type="nucleotide sequence ID" value="NZ_HG422565.1"/>
</dbReference>
<evidence type="ECO:0000256" key="5">
    <source>
        <dbReference type="ARBA" id="ARBA00022692"/>
    </source>
</evidence>
<protein>
    <submittedName>
        <fullName evidence="14">Putative Peptidase M50</fullName>
    </submittedName>
</protein>
<feature type="transmembrane region" description="Helical" evidence="12">
    <location>
        <begin position="44"/>
        <end position="64"/>
    </location>
</feature>
<dbReference type="EMBL" id="CANL01000027">
    <property type="protein sequence ID" value="CCM64139.1"/>
    <property type="molecule type" value="Genomic_DNA"/>
</dbReference>
<dbReference type="InterPro" id="IPR008915">
    <property type="entry name" value="Peptidase_M50"/>
</dbReference>
<keyword evidence="6" id="KW-0479">Metal-binding</keyword>
<dbReference type="GO" id="GO:0046872">
    <property type="term" value="F:metal ion binding"/>
    <property type="evidence" value="ECO:0007669"/>
    <property type="project" value="UniProtKB-KW"/>
</dbReference>
<name>R4YZQ7_9ACTN</name>
<evidence type="ECO:0000256" key="3">
    <source>
        <dbReference type="ARBA" id="ARBA00007931"/>
    </source>
</evidence>
<feature type="domain" description="Peptidase M50" evidence="13">
    <location>
        <begin position="139"/>
        <end position="193"/>
    </location>
</feature>
<comment type="cofactor">
    <cofactor evidence="1">
        <name>Zn(2+)</name>
        <dbReference type="ChEBI" id="CHEBI:29105"/>
    </cofactor>
</comment>
<feature type="transmembrane region" description="Helical" evidence="12">
    <location>
        <begin position="105"/>
        <end position="129"/>
    </location>
</feature>
<evidence type="ECO:0000313" key="15">
    <source>
        <dbReference type="Proteomes" id="UP000018291"/>
    </source>
</evidence>
<feature type="transmembrane region" description="Helical" evidence="12">
    <location>
        <begin position="181"/>
        <end position="205"/>
    </location>
</feature>
<keyword evidence="8" id="KW-0862">Zinc</keyword>
<evidence type="ECO:0000256" key="11">
    <source>
        <dbReference type="ARBA" id="ARBA00023136"/>
    </source>
</evidence>
<dbReference type="Pfam" id="PF02163">
    <property type="entry name" value="Peptidase_M50"/>
    <property type="match status" value="2"/>
</dbReference>
<dbReference type="GO" id="GO:0008237">
    <property type="term" value="F:metallopeptidase activity"/>
    <property type="evidence" value="ECO:0007669"/>
    <property type="project" value="UniProtKB-KW"/>
</dbReference>
<evidence type="ECO:0000256" key="12">
    <source>
        <dbReference type="SAM" id="Phobius"/>
    </source>
</evidence>
<evidence type="ECO:0000259" key="13">
    <source>
        <dbReference type="Pfam" id="PF02163"/>
    </source>
</evidence>
<organism evidence="14 15">
    <name type="scientific">Candidatus Neomicrothrix parvicella RN1</name>
    <dbReference type="NCBI Taxonomy" id="1229780"/>
    <lineage>
        <taxon>Bacteria</taxon>
        <taxon>Bacillati</taxon>
        <taxon>Actinomycetota</taxon>
        <taxon>Acidimicrobiia</taxon>
        <taxon>Acidimicrobiales</taxon>
        <taxon>Microthrixaceae</taxon>
        <taxon>Candidatus Neomicrothrix</taxon>
    </lineage>
</organism>
<evidence type="ECO:0000256" key="8">
    <source>
        <dbReference type="ARBA" id="ARBA00022833"/>
    </source>
</evidence>
<dbReference type="eggNOG" id="COG0517">
    <property type="taxonomic scope" value="Bacteria"/>
</dbReference>